<comment type="caution">
    <text evidence="1">The sequence shown here is derived from an EMBL/GenBank/DDBJ whole genome shotgun (WGS) entry which is preliminary data.</text>
</comment>
<dbReference type="PROSITE" id="PS51257">
    <property type="entry name" value="PROKAR_LIPOPROTEIN"/>
    <property type="match status" value="1"/>
</dbReference>
<organism evidence="1 2">
    <name type="scientific">Brachyspira aalborgi</name>
    <dbReference type="NCBI Taxonomy" id="29522"/>
    <lineage>
        <taxon>Bacteria</taxon>
        <taxon>Pseudomonadati</taxon>
        <taxon>Spirochaetota</taxon>
        <taxon>Spirochaetia</taxon>
        <taxon>Brachyspirales</taxon>
        <taxon>Brachyspiraceae</taxon>
        <taxon>Brachyspira</taxon>
    </lineage>
</organism>
<dbReference type="RefSeq" id="WP_147527794.1">
    <property type="nucleotide sequence ID" value="NZ_SAYJ01000001.1"/>
</dbReference>
<sequence length="99" mass="11855">MKNILTILILSFSLILASCRSEEPLITKRRDIYLYERKGTYYLRVDTETPPEDYEIINPDKFFNDFENCRMKITGKIITVDNVKKIYAEYIEFEIPNIY</sequence>
<evidence type="ECO:0000313" key="2">
    <source>
        <dbReference type="Proteomes" id="UP000325013"/>
    </source>
</evidence>
<name>A0A5C8GAY2_9SPIR</name>
<dbReference type="Proteomes" id="UP000325013">
    <property type="component" value="Unassembled WGS sequence"/>
</dbReference>
<proteinExistence type="predicted"/>
<protein>
    <submittedName>
        <fullName evidence="1">Uncharacterized protein</fullName>
    </submittedName>
</protein>
<accession>A0A5C8GAY2</accession>
<dbReference type="AlphaFoldDB" id="A0A5C8GAY2"/>
<dbReference type="EMBL" id="SAYJ01000001">
    <property type="protein sequence ID" value="TXJ58997.1"/>
    <property type="molecule type" value="Genomic_DNA"/>
</dbReference>
<gene>
    <name evidence="1" type="ORF">EPJ67_00365</name>
</gene>
<evidence type="ECO:0000313" key="1">
    <source>
        <dbReference type="EMBL" id="TXJ58997.1"/>
    </source>
</evidence>
<reference evidence="1 2" key="1">
    <citation type="journal article" date="1992" name="Lakartidningen">
        <title>[Penicillin V and not amoxicillin is the first choice preparation in acute otitis].</title>
        <authorList>
            <person name="Kamme C."/>
            <person name="Lundgren K."/>
            <person name="Prellner K."/>
        </authorList>
    </citation>
    <scope>NUCLEOTIDE SEQUENCE [LARGE SCALE GENOMIC DNA]</scope>
    <source>
        <strain evidence="1 2">PC2777IV</strain>
    </source>
</reference>